<keyword evidence="2" id="KW-1185">Reference proteome</keyword>
<reference evidence="1 2" key="1">
    <citation type="submission" date="2021-01" db="EMBL/GenBank/DDBJ databases">
        <title>Whole genome shotgun sequence of Verrucosispora qiuiae NBRC 106684.</title>
        <authorList>
            <person name="Komaki H."/>
            <person name="Tamura T."/>
        </authorList>
    </citation>
    <scope>NUCLEOTIDE SEQUENCE [LARGE SCALE GENOMIC DNA]</scope>
    <source>
        <strain evidence="1 2">NBRC 106684</strain>
    </source>
</reference>
<protein>
    <submittedName>
        <fullName evidence="1">Uncharacterized protein</fullName>
    </submittedName>
</protein>
<evidence type="ECO:0000313" key="1">
    <source>
        <dbReference type="EMBL" id="GIJ30777.1"/>
    </source>
</evidence>
<proteinExistence type="predicted"/>
<comment type="caution">
    <text evidence="1">The sequence shown here is derived from an EMBL/GenBank/DDBJ whole genome shotgun (WGS) entry which is preliminary data.</text>
</comment>
<accession>A0ABQ4JMG3</accession>
<dbReference type="Proteomes" id="UP000653076">
    <property type="component" value="Unassembled WGS sequence"/>
</dbReference>
<organism evidence="1 2">
    <name type="scientific">Micromonospora qiuiae</name>
    <dbReference type="NCBI Taxonomy" id="502268"/>
    <lineage>
        <taxon>Bacteria</taxon>
        <taxon>Bacillati</taxon>
        <taxon>Actinomycetota</taxon>
        <taxon>Actinomycetes</taxon>
        <taxon>Micromonosporales</taxon>
        <taxon>Micromonosporaceae</taxon>
        <taxon>Micromonospora</taxon>
    </lineage>
</organism>
<evidence type="ECO:0000313" key="2">
    <source>
        <dbReference type="Proteomes" id="UP000653076"/>
    </source>
</evidence>
<name>A0ABQ4JMG3_9ACTN</name>
<dbReference type="EMBL" id="BOPC01000146">
    <property type="protein sequence ID" value="GIJ30777.1"/>
    <property type="molecule type" value="Genomic_DNA"/>
</dbReference>
<dbReference type="RefSeq" id="WP_204038471.1">
    <property type="nucleotide sequence ID" value="NZ_BOPC01000146.1"/>
</dbReference>
<gene>
    <name evidence="1" type="ORF">Vqi01_59390</name>
</gene>
<sequence length="57" mass="6248">MTEMKSLVDGSWLSQACTLPTAEQPLRPAEFDELFTSAVVGVQRVDRLRVRLAEAAG</sequence>